<dbReference type="GeneID" id="105889024"/>
<keyword evidence="1" id="KW-1185">Reference proteome</keyword>
<organism evidence="1 2">
    <name type="scientific">Clupea harengus</name>
    <name type="common">Atlantic herring</name>
    <dbReference type="NCBI Taxonomy" id="7950"/>
    <lineage>
        <taxon>Eukaryota</taxon>
        <taxon>Metazoa</taxon>
        <taxon>Chordata</taxon>
        <taxon>Craniata</taxon>
        <taxon>Vertebrata</taxon>
        <taxon>Euteleostomi</taxon>
        <taxon>Actinopterygii</taxon>
        <taxon>Neopterygii</taxon>
        <taxon>Teleostei</taxon>
        <taxon>Clupei</taxon>
        <taxon>Clupeiformes</taxon>
        <taxon>Clupeoidei</taxon>
        <taxon>Clupeidae</taxon>
        <taxon>Clupea</taxon>
    </lineage>
</organism>
<dbReference type="AlphaFoldDB" id="A0A6P8FQ26"/>
<dbReference type="InterPro" id="IPR024868">
    <property type="entry name" value="FJX1/FJ"/>
</dbReference>
<evidence type="ECO:0000313" key="2">
    <source>
        <dbReference type="RefSeq" id="XP_031425545.1"/>
    </source>
</evidence>
<dbReference type="OrthoDB" id="10055077at2759"/>
<dbReference type="RefSeq" id="XP_031425545.1">
    <property type="nucleotide sequence ID" value="XM_031569685.1"/>
</dbReference>
<dbReference type="PANTHER" id="PTHR13147:SF5">
    <property type="entry name" value="FOUR-JOINTED BOX PROTEIN 1"/>
    <property type="match status" value="1"/>
</dbReference>
<dbReference type="CTD" id="24147"/>
<dbReference type="PANTHER" id="PTHR13147">
    <property type="entry name" value="FOUR-JOINTED BOX PROTEIN 1"/>
    <property type="match status" value="1"/>
</dbReference>
<dbReference type="KEGG" id="char:105889024"/>
<gene>
    <name evidence="2" type="primary">fjx1</name>
</gene>
<evidence type="ECO:0000313" key="1">
    <source>
        <dbReference type="Proteomes" id="UP000515152"/>
    </source>
</evidence>
<proteinExistence type="predicted"/>
<dbReference type="Proteomes" id="UP000515152">
    <property type="component" value="Chromosome 6"/>
</dbReference>
<name>A0A6P8FQ26_CLUHA</name>
<accession>A0A6P8FQ26</accession>
<sequence>MRKSKVTLLFIFVSSSIILTFYITFGLDLQLGLKILTGYDNGYFLTGSSRHLLYKTSRVASHPTSQAFEQFQEGFLWSENLETLEPSMFDDEHIGVWRERAHIQQIVHLEPGCGRVTNGLATFADGSKACVRYGIDADQVQGEILSYHLARMLGIYNLPPLVLSKPDPEKKQWMPVRESIESLRWTTQAIVSLTEWVPNLTSVFIPTALRKGGEGLNPTNMCLIAFKNKTTTFLIEMMQWTDLILFDYLIANFDRLASNLFNLQWDGRMMERATSNLLKSRRGLVFIDNEAGLVHGYRVLNSWEQYHRSLLGTVCIFRKRTVQRIAELKHQRNVSSRLLALYQAGEPLALELGFLSEEHLETLQNRLDLLYHHIEQCKLRHAEPISHLPVNEYHV</sequence>
<dbReference type="PRINTS" id="PR02072">
    <property type="entry name" value="4JOINTEDBOX1"/>
</dbReference>
<reference evidence="2" key="1">
    <citation type="submission" date="2025-08" db="UniProtKB">
        <authorList>
            <consortium name="RefSeq"/>
        </authorList>
    </citation>
    <scope>IDENTIFICATION</scope>
</reference>
<protein>
    <submittedName>
        <fullName evidence="2">Four-jointed box protein 1</fullName>
    </submittedName>
</protein>
<dbReference type="GO" id="GO:0007267">
    <property type="term" value="P:cell-cell signaling"/>
    <property type="evidence" value="ECO:0007669"/>
    <property type="project" value="TreeGrafter"/>
</dbReference>
<dbReference type="GO" id="GO:0005615">
    <property type="term" value="C:extracellular space"/>
    <property type="evidence" value="ECO:0007669"/>
    <property type="project" value="TreeGrafter"/>
</dbReference>